<dbReference type="HOGENOM" id="CLU_395186_0_0_11"/>
<evidence type="ECO:0000256" key="1">
    <source>
        <dbReference type="SAM" id="MobiDB-lite"/>
    </source>
</evidence>
<reference evidence="2 3" key="1">
    <citation type="submission" date="2012-02" db="EMBL/GenBank/DDBJ databases">
        <title>Complete genome sequence of Actinoplanes missouriensis 431 (= NBRC 102363).</title>
        <authorList>
            <person name="Ohnishi Y."/>
            <person name="Ishikawa J."/>
            <person name="Sekine M."/>
            <person name="Hosoyama A."/>
            <person name="Harada T."/>
            <person name="Narita H."/>
            <person name="Hata T."/>
            <person name="Konno Y."/>
            <person name="Tutikane K."/>
            <person name="Fujita N."/>
            <person name="Horinouchi S."/>
            <person name="Hayakawa M."/>
        </authorList>
    </citation>
    <scope>NUCLEOTIDE SEQUENCE [LARGE SCALE GENOMIC DNA]</scope>
    <source>
        <strain evidence="3">ATCC 14538 / DSM 43046 / CBS 188.64 / JCM 3121 / NBRC 102363 / NCIMB 12654 / NRRL B-3342 / UNCC 431</strain>
    </source>
</reference>
<name>I0H2S6_ACTM4</name>
<dbReference type="AlphaFoldDB" id="I0H2S6"/>
<dbReference type="OrthoDB" id="1804088at2"/>
<organism evidence="2 3">
    <name type="scientific">Actinoplanes missouriensis (strain ATCC 14538 / DSM 43046 / CBS 188.64 / JCM 3121 / NBRC 102363 / NCIMB 12654 / NRRL B-3342 / UNCC 431)</name>
    <dbReference type="NCBI Taxonomy" id="512565"/>
    <lineage>
        <taxon>Bacteria</taxon>
        <taxon>Bacillati</taxon>
        <taxon>Actinomycetota</taxon>
        <taxon>Actinomycetes</taxon>
        <taxon>Micromonosporales</taxon>
        <taxon>Micromonosporaceae</taxon>
        <taxon>Actinoplanes</taxon>
    </lineage>
</organism>
<protein>
    <submittedName>
        <fullName evidence="2">Uncharacterized protein</fullName>
    </submittedName>
</protein>
<keyword evidence="3" id="KW-1185">Reference proteome</keyword>
<feature type="region of interest" description="Disordered" evidence="1">
    <location>
        <begin position="407"/>
        <end position="459"/>
    </location>
</feature>
<dbReference type="Proteomes" id="UP000007882">
    <property type="component" value="Chromosome"/>
</dbReference>
<proteinExistence type="predicted"/>
<dbReference type="RefSeq" id="WP_014442208.1">
    <property type="nucleotide sequence ID" value="NC_017093.1"/>
</dbReference>
<accession>I0H2S6</accession>
<dbReference type="EMBL" id="AP012319">
    <property type="protein sequence ID" value="BAL87313.1"/>
    <property type="molecule type" value="Genomic_DNA"/>
</dbReference>
<dbReference type="eggNOG" id="COG4383">
    <property type="taxonomic scope" value="Bacteria"/>
</dbReference>
<sequence>MTAPTSTRGYVDPYRLGNDSYASLYLDVLEHVPDLTFPLSIPVYSKMRRDPKLSSIQQGWILNLLRAQWQLDPAGCRPPVVAAVADGLGLPIKGRDETPGPARLRGVSWGDHLRSVFRMVPFGFSAFELEADVSDGTARLAGLWERPQWTISHIHTDGKTGLLTGATQDGLANLHTPQMPANNLAWYAREREGSNWAGTSLLRPSYASWLIKEEVRRAFAVANVRWSAGVPVLEALPGTNPTQAQMGEAAEVAQAARAGISAGAATPPGFVMKILGITGSLPPTQEFLRWLDQQCAASALMNAFELGETPHGSRATASVFVDALLLALEAEAEFVADVATRQIAARIVDWNWGEDEPVPRIVVSGVGSRREVTAEALQMLLASGGLAADPALEAWIRREWRLPEREGMAKPKATAPGVDLPKDDNPELESDVGKVAAAARPRSPRRRKQNQPSLFGDDEDAAARIQQQWDAVKARLLRRWPKLAAPMVAELADQARAAVDVGDLALLGQLQVSAGVVAALAVPLRKSGTDLAADAAAGVVAEAAAQGTDITAPDQPGADRVVQHADAVARIIAAGYASGAARTGLQLAGVGPQEVRDEVERHLTELGTSVNGLVGDNIGSLLSAGQFAGRLAVLEEHPARSYRSNETLDRATCSPCREVSKQSYVTLRDALVDYPGGGSFRACDGRGRCRGFVQPVW</sequence>
<dbReference type="Pfam" id="PF06074">
    <property type="entry name" value="Portal_Mu"/>
    <property type="match status" value="1"/>
</dbReference>
<dbReference type="STRING" id="512565.AMIS_20930"/>
<dbReference type="KEGG" id="ams:AMIS_20930"/>
<dbReference type="InterPro" id="IPR009279">
    <property type="entry name" value="Portal_Mu"/>
</dbReference>
<gene>
    <name evidence="2" type="ordered locus">AMIS_20930</name>
</gene>
<evidence type="ECO:0000313" key="3">
    <source>
        <dbReference type="Proteomes" id="UP000007882"/>
    </source>
</evidence>
<dbReference type="PATRIC" id="fig|512565.3.peg.2094"/>
<dbReference type="eggNOG" id="COG1372">
    <property type="taxonomic scope" value="Bacteria"/>
</dbReference>
<evidence type="ECO:0000313" key="2">
    <source>
        <dbReference type="EMBL" id="BAL87313.1"/>
    </source>
</evidence>